<evidence type="ECO:0000313" key="1">
    <source>
        <dbReference type="EMBL" id="STL77939.1"/>
    </source>
</evidence>
<dbReference type="EMBL" id="UGET01000004">
    <property type="protein sequence ID" value="STL77939.1"/>
    <property type="molecule type" value="Genomic_DNA"/>
</dbReference>
<protein>
    <submittedName>
        <fullName evidence="1">Putative transporter</fullName>
    </submittedName>
</protein>
<organism evidence="1 2">
    <name type="scientific">Escherichia coli</name>
    <dbReference type="NCBI Taxonomy" id="562"/>
    <lineage>
        <taxon>Bacteria</taxon>
        <taxon>Pseudomonadati</taxon>
        <taxon>Pseudomonadota</taxon>
        <taxon>Gammaproteobacteria</taxon>
        <taxon>Enterobacterales</taxon>
        <taxon>Enterobacteriaceae</taxon>
        <taxon>Escherichia</taxon>
    </lineage>
</organism>
<sequence>MTTDPFKCFLDLHPDYRYDARTEQYLALSSATSHGFRQSTRVLAGMSLDF</sequence>
<reference evidence="1 2" key="1">
    <citation type="submission" date="2018-06" db="EMBL/GenBank/DDBJ databases">
        <authorList>
            <consortium name="Pathogen Informatics"/>
            <person name="Doyle S."/>
        </authorList>
    </citation>
    <scope>NUCLEOTIDE SEQUENCE [LARGE SCALE GENOMIC DNA]</scope>
    <source>
        <strain evidence="1 2">NCTC13148</strain>
    </source>
</reference>
<evidence type="ECO:0000313" key="2">
    <source>
        <dbReference type="Proteomes" id="UP000254255"/>
    </source>
</evidence>
<dbReference type="AlphaFoldDB" id="A0A377BVS6"/>
<name>A0A377BVS6_ECOLX</name>
<gene>
    <name evidence="1" type="primary">eamB</name>
    <name evidence="1" type="ORF">NCTC13148_02422</name>
</gene>
<accession>A0A377BVS6</accession>
<dbReference type="Proteomes" id="UP000254255">
    <property type="component" value="Unassembled WGS sequence"/>
</dbReference>
<proteinExistence type="predicted"/>